<organism evidence="1">
    <name type="scientific">Penicillium chrysogenum</name>
    <name type="common">Penicillium notatum</name>
    <dbReference type="NCBI Taxonomy" id="5076"/>
    <lineage>
        <taxon>Eukaryota</taxon>
        <taxon>Fungi</taxon>
        <taxon>Dikarya</taxon>
        <taxon>Ascomycota</taxon>
        <taxon>Pezizomycotina</taxon>
        <taxon>Eurotiomycetes</taxon>
        <taxon>Eurotiomycetidae</taxon>
        <taxon>Eurotiales</taxon>
        <taxon>Aspergillaceae</taxon>
        <taxon>Penicillium</taxon>
        <taxon>Penicillium chrysogenum species complex</taxon>
    </lineage>
</organism>
<dbReference type="Proteomes" id="UP000076449">
    <property type="component" value="Chromosome IV"/>
</dbReference>
<accession>A0A161Z427</accession>
<gene>
    <name evidence="1" type="ORF">EN45_112240</name>
</gene>
<sequence>MVDHTPTLTWLEGVLDEIGLGLDHVIIMDLLPMLTDNWLGEYPAERDKVIPEMLKLTLDLFESSSYILSSLVNAFTISGMSAEVLYHAERPDNRKKGGQQIAELLSSKVSEKSFRDLEDLAKREYLWIS</sequence>
<dbReference type="AlphaFoldDB" id="A0A161Z427"/>
<proteinExistence type="predicted"/>
<protein>
    <submittedName>
        <fullName evidence="1">Uncharacterized protein</fullName>
    </submittedName>
</protein>
<name>A0A161Z427_PENCH</name>
<reference evidence="1" key="1">
    <citation type="journal article" date="2014" name="Genome Announc.">
        <title>Complete sequencing and chromosome-scale genome assembly of the industrial progenitor strain P2niaD18 from the penicillin producer Penicillium chrysogenum.</title>
        <authorList>
            <person name="Specht T."/>
            <person name="Dahlmann T.A."/>
            <person name="Zadra I."/>
            <person name="Kurnsteiner H."/>
            <person name="Kuck U."/>
        </authorList>
    </citation>
    <scope>NUCLEOTIDE SEQUENCE [LARGE SCALE GENOMIC DNA]</scope>
    <source>
        <strain evidence="1">P2niaD18</strain>
    </source>
</reference>
<dbReference type="EMBL" id="CM002801">
    <property type="protein sequence ID" value="KZN84106.1"/>
    <property type="molecule type" value="Genomic_DNA"/>
</dbReference>
<evidence type="ECO:0000313" key="1">
    <source>
        <dbReference type="EMBL" id="KZN84106.1"/>
    </source>
</evidence>